<evidence type="ECO:0000259" key="1">
    <source>
        <dbReference type="Pfam" id="PF07883"/>
    </source>
</evidence>
<comment type="caution">
    <text evidence="2">The sequence shown here is derived from an EMBL/GenBank/DDBJ whole genome shotgun (WGS) entry which is preliminary data.</text>
</comment>
<sequence>MSPVPASGNLFQLPDPLPAAELFTALFETPHLRVERILSTGQTTPPNEWYDQSQDEWVVLLQGSATLTYEDGASLVMGPGDYVLIPAHRQHRVSFTSSDPPCVWLAIHCLK</sequence>
<dbReference type="EMBL" id="MRCG01000008">
    <property type="protein sequence ID" value="OKH47779.1"/>
    <property type="molecule type" value="Genomic_DNA"/>
</dbReference>
<organism evidence="2 3">
    <name type="scientific">Phormidium tenue NIES-30</name>
    <dbReference type="NCBI Taxonomy" id="549789"/>
    <lineage>
        <taxon>Bacteria</taxon>
        <taxon>Bacillati</taxon>
        <taxon>Cyanobacteriota</taxon>
        <taxon>Cyanophyceae</taxon>
        <taxon>Oscillatoriophycideae</taxon>
        <taxon>Oscillatoriales</taxon>
        <taxon>Oscillatoriaceae</taxon>
        <taxon>Phormidium</taxon>
    </lineage>
</organism>
<dbReference type="SUPFAM" id="SSF51182">
    <property type="entry name" value="RmlC-like cupins"/>
    <property type="match status" value="1"/>
</dbReference>
<dbReference type="InterPro" id="IPR011051">
    <property type="entry name" value="RmlC_Cupin_sf"/>
</dbReference>
<accession>A0A1U7J544</accession>
<proteinExistence type="predicted"/>
<evidence type="ECO:0000313" key="2">
    <source>
        <dbReference type="EMBL" id="OKH47779.1"/>
    </source>
</evidence>
<dbReference type="CDD" id="cd06981">
    <property type="entry name" value="cupin_reut_a1446"/>
    <property type="match status" value="1"/>
</dbReference>
<name>A0A1U7J544_9CYAN</name>
<dbReference type="AlphaFoldDB" id="A0A1U7J544"/>
<dbReference type="Proteomes" id="UP000185557">
    <property type="component" value="Unassembled WGS sequence"/>
</dbReference>
<evidence type="ECO:0000313" key="3">
    <source>
        <dbReference type="Proteomes" id="UP000185557"/>
    </source>
</evidence>
<feature type="domain" description="Cupin type-2" evidence="1">
    <location>
        <begin position="40"/>
        <end position="107"/>
    </location>
</feature>
<dbReference type="Pfam" id="PF07883">
    <property type="entry name" value="Cupin_2"/>
    <property type="match status" value="1"/>
</dbReference>
<reference evidence="2 3" key="1">
    <citation type="submission" date="2016-11" db="EMBL/GenBank/DDBJ databases">
        <title>Draft Genome Sequences of Nine Cyanobacterial Strains from Diverse Habitats.</title>
        <authorList>
            <person name="Zhu T."/>
            <person name="Hou S."/>
            <person name="Lu X."/>
            <person name="Hess W.R."/>
        </authorList>
    </citation>
    <scope>NUCLEOTIDE SEQUENCE [LARGE SCALE GENOMIC DNA]</scope>
    <source>
        <strain evidence="2 3">NIES-30</strain>
    </source>
</reference>
<keyword evidence="3" id="KW-1185">Reference proteome</keyword>
<dbReference type="InterPro" id="IPR013096">
    <property type="entry name" value="Cupin_2"/>
</dbReference>
<gene>
    <name evidence="2" type="ORF">NIES30_12420</name>
</gene>
<protein>
    <submittedName>
        <fullName evidence="2">Cupin</fullName>
    </submittedName>
</protein>
<dbReference type="InterPro" id="IPR014710">
    <property type="entry name" value="RmlC-like_jellyroll"/>
</dbReference>
<dbReference type="STRING" id="549789.NIES30_12420"/>
<dbReference type="Gene3D" id="2.60.120.10">
    <property type="entry name" value="Jelly Rolls"/>
    <property type="match status" value="1"/>
</dbReference>
<dbReference type="OrthoDB" id="9798585at2"/>
<dbReference type="RefSeq" id="WP_073608738.1">
    <property type="nucleotide sequence ID" value="NZ_MRCG01000008.1"/>
</dbReference>